<gene>
    <name evidence="8" type="ORF">Poly30_53390</name>
</gene>
<evidence type="ECO:0000256" key="1">
    <source>
        <dbReference type="ARBA" id="ARBA00001961"/>
    </source>
</evidence>
<dbReference type="SMART" id="SM00702">
    <property type="entry name" value="P4Hc"/>
    <property type="match status" value="1"/>
</dbReference>
<dbReference type="EMBL" id="CP036434">
    <property type="protein sequence ID" value="QDV09779.1"/>
    <property type="molecule type" value="Genomic_DNA"/>
</dbReference>
<keyword evidence="5" id="KW-0560">Oxidoreductase</keyword>
<evidence type="ECO:0000256" key="2">
    <source>
        <dbReference type="ARBA" id="ARBA00022723"/>
    </source>
</evidence>
<comment type="cofactor">
    <cofactor evidence="1">
        <name>L-ascorbate</name>
        <dbReference type="ChEBI" id="CHEBI:38290"/>
    </cofactor>
</comment>
<protein>
    <recommendedName>
        <fullName evidence="7">Fe2OG dioxygenase domain-containing protein</fullName>
    </recommendedName>
</protein>
<accession>A0A518F0D1</accession>
<evidence type="ECO:0000313" key="8">
    <source>
        <dbReference type="EMBL" id="QDV09779.1"/>
    </source>
</evidence>
<feature type="domain" description="Fe2OG dioxygenase" evidence="7">
    <location>
        <begin position="112"/>
        <end position="210"/>
    </location>
</feature>
<evidence type="ECO:0000313" key="9">
    <source>
        <dbReference type="Proteomes" id="UP000320390"/>
    </source>
</evidence>
<keyword evidence="3" id="KW-0847">Vitamin C</keyword>
<dbReference type="Proteomes" id="UP000320390">
    <property type="component" value="Chromosome"/>
</dbReference>
<dbReference type="AlphaFoldDB" id="A0A518F0D1"/>
<dbReference type="Gene3D" id="2.60.120.620">
    <property type="entry name" value="q2cbj1_9rhob like domain"/>
    <property type="match status" value="1"/>
</dbReference>
<dbReference type="GO" id="GO:0005506">
    <property type="term" value="F:iron ion binding"/>
    <property type="evidence" value="ECO:0007669"/>
    <property type="project" value="InterPro"/>
</dbReference>
<keyword evidence="9" id="KW-1185">Reference proteome</keyword>
<dbReference type="PROSITE" id="PS51471">
    <property type="entry name" value="FE2OG_OXY"/>
    <property type="match status" value="1"/>
</dbReference>
<dbReference type="InterPro" id="IPR005123">
    <property type="entry name" value="Oxoglu/Fe-dep_dioxygenase_dom"/>
</dbReference>
<dbReference type="PANTHER" id="PTHR24014:SF4">
    <property type="entry name" value="2-OXOGLUTARATE AND IRON-DEPENDENT OXYGENASE DOMAIN-CONTAINING PROTEIN 2"/>
    <property type="match status" value="1"/>
</dbReference>
<evidence type="ECO:0000259" key="7">
    <source>
        <dbReference type="PROSITE" id="PS51471"/>
    </source>
</evidence>
<evidence type="ECO:0000256" key="4">
    <source>
        <dbReference type="ARBA" id="ARBA00022964"/>
    </source>
</evidence>
<evidence type="ECO:0000256" key="5">
    <source>
        <dbReference type="ARBA" id="ARBA00023002"/>
    </source>
</evidence>
<dbReference type="InterPro" id="IPR006620">
    <property type="entry name" value="Pro_4_hyd_alph"/>
</dbReference>
<dbReference type="PANTHER" id="PTHR24014">
    <property type="entry name" value="2-OXOGLUTARATE AND IRON-DEPENDENT OXYGENASE DOMAIN-CONTAINING PROTEIN 2"/>
    <property type="match status" value="1"/>
</dbReference>
<proteinExistence type="predicted"/>
<dbReference type="GO" id="GO:0051213">
    <property type="term" value="F:dioxygenase activity"/>
    <property type="evidence" value="ECO:0007669"/>
    <property type="project" value="UniProtKB-KW"/>
</dbReference>
<evidence type="ECO:0000256" key="3">
    <source>
        <dbReference type="ARBA" id="ARBA00022896"/>
    </source>
</evidence>
<evidence type="ECO:0000256" key="6">
    <source>
        <dbReference type="ARBA" id="ARBA00023004"/>
    </source>
</evidence>
<name>A0A518F0D1_9BACT</name>
<dbReference type="GO" id="GO:0016705">
    <property type="term" value="F:oxidoreductase activity, acting on paired donors, with incorporation or reduction of molecular oxygen"/>
    <property type="evidence" value="ECO:0007669"/>
    <property type="project" value="InterPro"/>
</dbReference>
<reference evidence="8 9" key="1">
    <citation type="submission" date="2019-02" db="EMBL/GenBank/DDBJ databases">
        <title>Deep-cultivation of Planctomycetes and their phenomic and genomic characterization uncovers novel biology.</title>
        <authorList>
            <person name="Wiegand S."/>
            <person name="Jogler M."/>
            <person name="Boedeker C."/>
            <person name="Pinto D."/>
            <person name="Vollmers J."/>
            <person name="Rivas-Marin E."/>
            <person name="Kohn T."/>
            <person name="Peeters S.H."/>
            <person name="Heuer A."/>
            <person name="Rast P."/>
            <person name="Oberbeckmann S."/>
            <person name="Bunk B."/>
            <person name="Jeske O."/>
            <person name="Meyerdierks A."/>
            <person name="Storesund J.E."/>
            <person name="Kallscheuer N."/>
            <person name="Luecker S."/>
            <person name="Lage O.M."/>
            <person name="Pohl T."/>
            <person name="Merkel B.J."/>
            <person name="Hornburger P."/>
            <person name="Mueller R.-W."/>
            <person name="Bruemmer F."/>
            <person name="Labrenz M."/>
            <person name="Spormann A.M."/>
            <person name="Op den Camp H."/>
            <person name="Overmann J."/>
            <person name="Amann R."/>
            <person name="Jetten M.S.M."/>
            <person name="Mascher T."/>
            <person name="Medema M.H."/>
            <person name="Devos D.P."/>
            <person name="Kaster A.-K."/>
            <person name="Ovreas L."/>
            <person name="Rohde M."/>
            <person name="Galperin M.Y."/>
            <person name="Jogler C."/>
        </authorList>
    </citation>
    <scope>NUCLEOTIDE SEQUENCE [LARGE SCALE GENOMIC DNA]</scope>
    <source>
        <strain evidence="8 9">Poly30</strain>
    </source>
</reference>
<keyword evidence="2" id="KW-0479">Metal-binding</keyword>
<sequence>MVLIMKYGPFELQPEDFLPLDFTEVERDVFVTPFLGAEGAERVLLEVDRRERKRATASERAHRQPSSMHDHGVSLQSLGMEALVDDLLARSPGLRDLLARRFGSVGGDSIDGHYSYLVDYGRSGDEDLGFHVDDSEVTLNLCLGETFSGSELVMLGRRCDEHRQTPVRSGETVEILHEPGFLVVHAGRHRHRVDPIRTGRRRNLIAWLRSSSYRGLDSSPACPDWCGWP</sequence>
<keyword evidence="6" id="KW-0408">Iron</keyword>
<dbReference type="GO" id="GO:0031418">
    <property type="term" value="F:L-ascorbic acid binding"/>
    <property type="evidence" value="ECO:0007669"/>
    <property type="project" value="UniProtKB-KW"/>
</dbReference>
<keyword evidence="4" id="KW-0223">Dioxygenase</keyword>
<organism evidence="8 9">
    <name type="scientific">Saltatorellus ferox</name>
    <dbReference type="NCBI Taxonomy" id="2528018"/>
    <lineage>
        <taxon>Bacteria</taxon>
        <taxon>Pseudomonadati</taxon>
        <taxon>Planctomycetota</taxon>
        <taxon>Planctomycetia</taxon>
        <taxon>Planctomycetia incertae sedis</taxon>
        <taxon>Saltatorellus</taxon>
    </lineage>
</organism>